<dbReference type="AlphaFoldDB" id="A0A438E5U6"/>
<name>A0A438E5U6_VITVI</name>
<dbReference type="GO" id="GO:0015079">
    <property type="term" value="F:potassium ion transmembrane transporter activity"/>
    <property type="evidence" value="ECO:0007669"/>
    <property type="project" value="InterPro"/>
</dbReference>
<reference evidence="5 6" key="1">
    <citation type="journal article" date="2018" name="PLoS Genet.">
        <title>Population sequencing reveals clonal diversity and ancestral inbreeding in the grapevine cultivar Chardonnay.</title>
        <authorList>
            <person name="Roach M.J."/>
            <person name="Johnson D.L."/>
            <person name="Bohlmann J."/>
            <person name="van Vuuren H.J."/>
            <person name="Jones S.J."/>
            <person name="Pretorius I.S."/>
            <person name="Schmidt S.A."/>
            <person name="Borneman A.R."/>
        </authorList>
    </citation>
    <scope>NUCLEOTIDE SEQUENCE [LARGE SCALE GENOMIC DNA]</scope>
    <source>
        <strain evidence="6">cv. Chardonnay</strain>
        <tissue evidence="5">Leaf</tissue>
    </source>
</reference>
<evidence type="ECO:0000313" key="6">
    <source>
        <dbReference type="Proteomes" id="UP000288805"/>
    </source>
</evidence>
<protein>
    <submittedName>
        <fullName evidence="5">Putative potassium transporter 2</fullName>
    </submittedName>
</protein>
<keyword evidence="3" id="KW-0812">Transmembrane</keyword>
<keyword evidence="3" id="KW-0472">Membrane</keyword>
<feature type="transmembrane region" description="Helical" evidence="3">
    <location>
        <begin position="232"/>
        <end position="253"/>
    </location>
</feature>
<comment type="similarity">
    <text evidence="2">Belongs to the HAK/KUP transporter (TC 2.A.72.3) family.</text>
</comment>
<evidence type="ECO:0000256" key="1">
    <source>
        <dbReference type="ARBA" id="ARBA00004651"/>
    </source>
</evidence>
<evidence type="ECO:0000256" key="3">
    <source>
        <dbReference type="SAM" id="Phobius"/>
    </source>
</evidence>
<keyword evidence="3" id="KW-1133">Transmembrane helix</keyword>
<evidence type="ECO:0000256" key="2">
    <source>
        <dbReference type="ARBA" id="ARBA00008440"/>
    </source>
</evidence>
<feature type="domain" description="K+ potassium transporter integral membrane" evidence="4">
    <location>
        <begin position="150"/>
        <end position="327"/>
    </location>
</feature>
<dbReference type="Pfam" id="PF02705">
    <property type="entry name" value="K_trans"/>
    <property type="match status" value="2"/>
</dbReference>
<evidence type="ECO:0000259" key="4">
    <source>
        <dbReference type="Pfam" id="PF02705"/>
    </source>
</evidence>
<comment type="caution">
    <text evidence="5">The sequence shown here is derived from an EMBL/GenBank/DDBJ whole genome shotgun (WGS) entry which is preliminary data.</text>
</comment>
<feature type="domain" description="K+ potassium transporter integral membrane" evidence="4">
    <location>
        <begin position="1"/>
        <end position="121"/>
    </location>
</feature>
<sequence>MLLPLFKYVVIMLSVDDNGEGGTFALYSLLCRHAKLCLLPNHQAADEDLSTYFSPRYSNRNIPPSVFKRYVEKHKNTRTGLLLVVLFGASMVIAIGVITPSITVLSSIEGLKVRVKNADDKIQMQCMDCTRKPKPTEWKRENSMVSTIPRVGITFAPIVLLWLLSVALLGIYNITKWNPRIYQALSPYYIYKFFRKHGKDGWISLGGIFLCITGTEAMFADLGQFTATSMRVAFFVVIYPCLMLQYTGQAAFLSKNFFCSRYKLLCFCTSQAAISETFSIVQQCQALGCFPRVKIVHTSRWIHGKIYIPEINWILMILILTVTLGLETQPHGKCLWDCVYECDIGDNIVDDTGHYPGVA</sequence>
<dbReference type="PANTHER" id="PTHR30540:SF83">
    <property type="entry name" value="K+ POTASSIUM TRANSPORTER"/>
    <property type="match status" value="1"/>
</dbReference>
<feature type="transmembrane region" description="Helical" evidence="3">
    <location>
        <begin position="79"/>
        <end position="102"/>
    </location>
</feature>
<gene>
    <name evidence="5" type="primary">HAK2</name>
    <name evidence="5" type="ORF">CK203_086649</name>
</gene>
<dbReference type="InterPro" id="IPR053951">
    <property type="entry name" value="K_trans_N"/>
</dbReference>
<proteinExistence type="inferred from homology"/>
<feature type="transmembrane region" description="Helical" evidence="3">
    <location>
        <begin position="151"/>
        <end position="172"/>
    </location>
</feature>
<dbReference type="GO" id="GO:0005886">
    <property type="term" value="C:plasma membrane"/>
    <property type="evidence" value="ECO:0007669"/>
    <property type="project" value="UniProtKB-SubCell"/>
</dbReference>
<dbReference type="InterPro" id="IPR003855">
    <property type="entry name" value="K+_transporter"/>
</dbReference>
<accession>A0A438E5U6</accession>
<organism evidence="5 6">
    <name type="scientific">Vitis vinifera</name>
    <name type="common">Grape</name>
    <dbReference type="NCBI Taxonomy" id="29760"/>
    <lineage>
        <taxon>Eukaryota</taxon>
        <taxon>Viridiplantae</taxon>
        <taxon>Streptophyta</taxon>
        <taxon>Embryophyta</taxon>
        <taxon>Tracheophyta</taxon>
        <taxon>Spermatophyta</taxon>
        <taxon>Magnoliopsida</taxon>
        <taxon>eudicotyledons</taxon>
        <taxon>Gunneridae</taxon>
        <taxon>Pentapetalae</taxon>
        <taxon>rosids</taxon>
        <taxon>Vitales</taxon>
        <taxon>Vitaceae</taxon>
        <taxon>Viteae</taxon>
        <taxon>Vitis</taxon>
    </lineage>
</organism>
<evidence type="ECO:0000313" key="5">
    <source>
        <dbReference type="EMBL" id="RVW43116.1"/>
    </source>
</evidence>
<dbReference type="EMBL" id="QGNW01001387">
    <property type="protein sequence ID" value="RVW43116.1"/>
    <property type="molecule type" value="Genomic_DNA"/>
</dbReference>
<feature type="transmembrane region" description="Helical" evidence="3">
    <location>
        <begin position="306"/>
        <end position="326"/>
    </location>
</feature>
<feature type="transmembrane region" description="Helical" evidence="3">
    <location>
        <begin position="202"/>
        <end position="220"/>
    </location>
</feature>
<dbReference type="PANTHER" id="PTHR30540">
    <property type="entry name" value="OSMOTIC STRESS POTASSIUM TRANSPORTER"/>
    <property type="match status" value="1"/>
</dbReference>
<dbReference type="Proteomes" id="UP000288805">
    <property type="component" value="Unassembled WGS sequence"/>
</dbReference>
<comment type="subcellular location">
    <subcellularLocation>
        <location evidence="1">Cell membrane</location>
        <topology evidence="1">Multi-pass membrane protein</topology>
    </subcellularLocation>
</comment>